<keyword evidence="2" id="KW-0805">Transcription regulation</keyword>
<sequence length="115" mass="12680">MMRIGELSRATGVPVRLLRYYEQQELLTAHRTPGGHREYGADAPVEVGRIRALLAAGLTSRTIRELMPCYEDGELHPCVRDRLTAQLADLNARIGELATARDALADLTARIPQSA</sequence>
<evidence type="ECO:0000256" key="2">
    <source>
        <dbReference type="ARBA" id="ARBA00023015"/>
    </source>
</evidence>
<dbReference type="Gene3D" id="1.10.1660.10">
    <property type="match status" value="1"/>
</dbReference>
<keyword evidence="4" id="KW-0804">Transcription</keyword>
<dbReference type="GO" id="GO:0003677">
    <property type="term" value="F:DNA binding"/>
    <property type="evidence" value="ECO:0007669"/>
    <property type="project" value="UniProtKB-KW"/>
</dbReference>
<proteinExistence type="predicted"/>
<accession>A0A9W6PBT7</accession>
<dbReference type="Pfam" id="PF13411">
    <property type="entry name" value="MerR_1"/>
    <property type="match status" value="1"/>
</dbReference>
<name>A0A9W6PBT7_9ACTN</name>
<dbReference type="AlphaFoldDB" id="A0A9W6PBT7"/>
<dbReference type="PANTHER" id="PTHR30204:SF69">
    <property type="entry name" value="MERR-FAMILY TRANSCRIPTIONAL REGULATOR"/>
    <property type="match status" value="1"/>
</dbReference>
<gene>
    <name evidence="6" type="ORF">Kpho01_02470</name>
</gene>
<evidence type="ECO:0000313" key="6">
    <source>
        <dbReference type="EMBL" id="GLW52236.1"/>
    </source>
</evidence>
<organism evidence="6 7">
    <name type="scientific">Kitasatospora phosalacinea</name>
    <dbReference type="NCBI Taxonomy" id="2065"/>
    <lineage>
        <taxon>Bacteria</taxon>
        <taxon>Bacillati</taxon>
        <taxon>Actinomycetota</taxon>
        <taxon>Actinomycetes</taxon>
        <taxon>Kitasatosporales</taxon>
        <taxon>Streptomycetaceae</taxon>
        <taxon>Kitasatospora</taxon>
    </lineage>
</organism>
<dbReference type="PANTHER" id="PTHR30204">
    <property type="entry name" value="REDOX-CYCLING DRUG-SENSING TRANSCRIPTIONAL ACTIVATOR SOXR"/>
    <property type="match status" value="1"/>
</dbReference>
<keyword evidence="1" id="KW-0678">Repressor</keyword>
<protein>
    <submittedName>
        <fullName evidence="6">MerR family transcriptional regulator</fullName>
    </submittedName>
</protein>
<comment type="caution">
    <text evidence="6">The sequence shown here is derived from an EMBL/GenBank/DDBJ whole genome shotgun (WGS) entry which is preliminary data.</text>
</comment>
<feature type="domain" description="HTH merR-type" evidence="5">
    <location>
        <begin position="1"/>
        <end position="69"/>
    </location>
</feature>
<evidence type="ECO:0000256" key="3">
    <source>
        <dbReference type="ARBA" id="ARBA00023125"/>
    </source>
</evidence>
<evidence type="ECO:0000259" key="5">
    <source>
        <dbReference type="PROSITE" id="PS50937"/>
    </source>
</evidence>
<dbReference type="InterPro" id="IPR047057">
    <property type="entry name" value="MerR_fam"/>
</dbReference>
<dbReference type="PROSITE" id="PS50937">
    <property type="entry name" value="HTH_MERR_2"/>
    <property type="match status" value="1"/>
</dbReference>
<dbReference type="Proteomes" id="UP001165143">
    <property type="component" value="Unassembled WGS sequence"/>
</dbReference>
<evidence type="ECO:0000313" key="7">
    <source>
        <dbReference type="Proteomes" id="UP001165143"/>
    </source>
</evidence>
<keyword evidence="3" id="KW-0238">DNA-binding</keyword>
<dbReference type="InterPro" id="IPR000551">
    <property type="entry name" value="MerR-type_HTH_dom"/>
</dbReference>
<evidence type="ECO:0000256" key="1">
    <source>
        <dbReference type="ARBA" id="ARBA00022491"/>
    </source>
</evidence>
<dbReference type="RefSeq" id="WP_081973647.1">
    <property type="nucleotide sequence ID" value="NZ_BSRX01000001.1"/>
</dbReference>
<dbReference type="OrthoDB" id="3824912at2"/>
<dbReference type="InterPro" id="IPR009061">
    <property type="entry name" value="DNA-bd_dom_put_sf"/>
</dbReference>
<evidence type="ECO:0000256" key="4">
    <source>
        <dbReference type="ARBA" id="ARBA00023163"/>
    </source>
</evidence>
<dbReference type="SMART" id="SM00422">
    <property type="entry name" value="HTH_MERR"/>
    <property type="match status" value="1"/>
</dbReference>
<reference evidence="6" key="1">
    <citation type="submission" date="2023-02" db="EMBL/GenBank/DDBJ databases">
        <title>Kitasatospora phosalacinea NBRC 14362.</title>
        <authorList>
            <person name="Ichikawa N."/>
            <person name="Sato H."/>
            <person name="Tonouchi N."/>
        </authorList>
    </citation>
    <scope>NUCLEOTIDE SEQUENCE</scope>
    <source>
        <strain evidence="6">NBRC 14362</strain>
    </source>
</reference>
<dbReference type="SUPFAM" id="SSF46955">
    <property type="entry name" value="Putative DNA-binding domain"/>
    <property type="match status" value="1"/>
</dbReference>
<dbReference type="GO" id="GO:0003700">
    <property type="term" value="F:DNA-binding transcription factor activity"/>
    <property type="evidence" value="ECO:0007669"/>
    <property type="project" value="InterPro"/>
</dbReference>
<dbReference type="EMBL" id="BSRX01000001">
    <property type="protein sequence ID" value="GLW52236.1"/>
    <property type="molecule type" value="Genomic_DNA"/>
</dbReference>